<dbReference type="AlphaFoldDB" id="A0A8T0UYU4"/>
<keyword evidence="2" id="KW-1185">Reference proteome</keyword>
<reference evidence="1 2" key="1">
    <citation type="submission" date="2020-05" db="EMBL/GenBank/DDBJ databases">
        <title>WGS assembly of Panicum virgatum.</title>
        <authorList>
            <person name="Lovell J.T."/>
            <person name="Jenkins J."/>
            <person name="Shu S."/>
            <person name="Juenger T.E."/>
            <person name="Schmutz J."/>
        </authorList>
    </citation>
    <scope>NUCLEOTIDE SEQUENCE [LARGE SCALE GENOMIC DNA]</scope>
    <source>
        <strain evidence="2">cv. AP13</strain>
    </source>
</reference>
<sequence length="65" mass="7253">MVALLELHDQLRALEQGQEPGFLVALLKCSLNVHSILPQCALMSKSIAELGVEKLMRCQVVHRDQ</sequence>
<dbReference type="EMBL" id="CM029041">
    <property type="protein sequence ID" value="KAG2626234.1"/>
    <property type="molecule type" value="Genomic_DNA"/>
</dbReference>
<protein>
    <submittedName>
        <fullName evidence="1">Uncharacterized protein</fullName>
    </submittedName>
</protein>
<evidence type="ECO:0000313" key="2">
    <source>
        <dbReference type="Proteomes" id="UP000823388"/>
    </source>
</evidence>
<comment type="caution">
    <text evidence="1">The sequence shown here is derived from an EMBL/GenBank/DDBJ whole genome shotgun (WGS) entry which is preliminary data.</text>
</comment>
<evidence type="ECO:0000313" key="1">
    <source>
        <dbReference type="EMBL" id="KAG2626234.1"/>
    </source>
</evidence>
<dbReference type="Proteomes" id="UP000823388">
    <property type="component" value="Chromosome 3K"/>
</dbReference>
<accession>A0A8T0UYU4</accession>
<gene>
    <name evidence="1" type="ORF">PVAP13_3KG331527</name>
</gene>
<proteinExistence type="predicted"/>
<organism evidence="1 2">
    <name type="scientific">Panicum virgatum</name>
    <name type="common">Blackwell switchgrass</name>
    <dbReference type="NCBI Taxonomy" id="38727"/>
    <lineage>
        <taxon>Eukaryota</taxon>
        <taxon>Viridiplantae</taxon>
        <taxon>Streptophyta</taxon>
        <taxon>Embryophyta</taxon>
        <taxon>Tracheophyta</taxon>
        <taxon>Spermatophyta</taxon>
        <taxon>Magnoliopsida</taxon>
        <taxon>Liliopsida</taxon>
        <taxon>Poales</taxon>
        <taxon>Poaceae</taxon>
        <taxon>PACMAD clade</taxon>
        <taxon>Panicoideae</taxon>
        <taxon>Panicodae</taxon>
        <taxon>Paniceae</taxon>
        <taxon>Panicinae</taxon>
        <taxon>Panicum</taxon>
        <taxon>Panicum sect. Hiantes</taxon>
    </lineage>
</organism>
<name>A0A8T0UYU4_PANVG</name>